<dbReference type="EMBL" id="SGIU01000002">
    <property type="protein sequence ID" value="TAI47658.1"/>
    <property type="molecule type" value="Genomic_DNA"/>
</dbReference>
<feature type="domain" description="ABC3 transporter permease C-terminal" evidence="7">
    <location>
        <begin position="684"/>
        <end position="789"/>
    </location>
</feature>
<feature type="transmembrane region" description="Helical" evidence="6">
    <location>
        <begin position="435"/>
        <end position="458"/>
    </location>
</feature>
<dbReference type="OrthoDB" id="8740261at2"/>
<comment type="caution">
    <text evidence="9">The sequence shown here is derived from an EMBL/GenBank/DDBJ whole genome shotgun (WGS) entry which is preliminary data.</text>
</comment>
<feature type="transmembrane region" description="Helical" evidence="6">
    <location>
        <begin position="343"/>
        <end position="369"/>
    </location>
</feature>
<dbReference type="InterPro" id="IPR050250">
    <property type="entry name" value="Macrolide_Exporter_MacB"/>
</dbReference>
<dbReference type="Proteomes" id="UP000291981">
    <property type="component" value="Unassembled WGS sequence"/>
</dbReference>
<gene>
    <name evidence="9" type="ORF">EW142_13420</name>
</gene>
<keyword evidence="4 6" id="KW-1133">Transmembrane helix</keyword>
<feature type="transmembrane region" description="Helical" evidence="6">
    <location>
        <begin position="769"/>
        <end position="795"/>
    </location>
</feature>
<evidence type="ECO:0000313" key="10">
    <source>
        <dbReference type="Proteomes" id="UP000291981"/>
    </source>
</evidence>
<dbReference type="GO" id="GO:0022857">
    <property type="term" value="F:transmembrane transporter activity"/>
    <property type="evidence" value="ECO:0007669"/>
    <property type="project" value="TreeGrafter"/>
</dbReference>
<evidence type="ECO:0000256" key="4">
    <source>
        <dbReference type="ARBA" id="ARBA00022989"/>
    </source>
</evidence>
<dbReference type="PANTHER" id="PTHR30572:SF18">
    <property type="entry name" value="ABC-TYPE MACROLIDE FAMILY EXPORT SYSTEM PERMEASE COMPONENT 2"/>
    <property type="match status" value="1"/>
</dbReference>
<keyword evidence="5 6" id="KW-0472">Membrane</keyword>
<keyword evidence="3 6" id="KW-0812">Transmembrane</keyword>
<feature type="transmembrane region" description="Helical" evidence="6">
    <location>
        <begin position="681"/>
        <end position="705"/>
    </location>
</feature>
<dbReference type="GO" id="GO:0005886">
    <property type="term" value="C:plasma membrane"/>
    <property type="evidence" value="ECO:0007669"/>
    <property type="project" value="UniProtKB-SubCell"/>
</dbReference>
<evidence type="ECO:0000256" key="2">
    <source>
        <dbReference type="ARBA" id="ARBA00022475"/>
    </source>
</evidence>
<sequence>MIRNYLHIAWRSLKKDSLFAFIKIGGFAIGIAACLLITLFINDELSYDKHYADSERTYRVISEIPINGEVLKNVYFQLPLADVLESDFPEVEKAGKYNSSELFGAGKKTIQPYGETKSVIEDGFVFVSQPMLEILELPFVEGQPENALTDPLSLVISKKKADKLFPKGDALGKTVILDYDTANPYKITGVVDRSSIKSHFDYDYLMHLRDTNFNWVNTNYITYIKVQKNTDIDALKTKMLSVVDKYIIPELNQNEMTKKFVDLYKQAKFDLQPISDIHLKTESKIFDNLKHGDIRFVWLFAAIACFVLLLASINFINLSTAKSANRAKEVGLRKTIGAFRKNLVFQFLTESILLSFISFVLGILLAWAILPWFNTIALKSIGIPWSSPLFYLIALVTALLIGIVAGLYPAFYLSSFKPAKVLKGSLTTGSKNKNLRGGLVVFQFAISIILIIGTLIIYKQMDYILNKELGYNKEQVLVVQGAGVLGDKVDSFKKQLLELPMVSNVSVSDYLPVEGTKRNGNTFKKIDDPTEAVGVPGQVWAIDHDYVKTLGLEITLGRDFSIDRPSDATDAVLINQKMALELELENPIGKRITNGDDWVVVGVVKDFHFASLRDNIAPLALVISNSPDMISVRIGTSDLNESIAAISEIWGRNVGNQAFNYTFLDDDFAKMHDDVRRMGNIFNGFALFAILVACLGLFALSAFMVEQRQKEISIRLVLGAPFKSIYKLLTVDFLRLILIAVVIAIPVGWFAMQRWLEDFAYRISLDWTIFLLAGAIALAVALVTISYQSVSAALIQPLKSLRNE</sequence>
<feature type="transmembrane region" description="Helical" evidence="6">
    <location>
        <begin position="389"/>
        <end position="414"/>
    </location>
</feature>
<feature type="transmembrane region" description="Helical" evidence="6">
    <location>
        <begin position="725"/>
        <end position="749"/>
    </location>
</feature>
<protein>
    <submittedName>
        <fullName evidence="9">ABC transporter permease</fullName>
    </submittedName>
</protein>
<evidence type="ECO:0000256" key="5">
    <source>
        <dbReference type="ARBA" id="ARBA00023136"/>
    </source>
</evidence>
<dbReference type="InterPro" id="IPR003838">
    <property type="entry name" value="ABC3_permease_C"/>
</dbReference>
<keyword evidence="2" id="KW-1003">Cell membrane</keyword>
<feature type="domain" description="ABC3 transporter permease C-terminal" evidence="7">
    <location>
        <begin position="302"/>
        <end position="416"/>
    </location>
</feature>
<dbReference type="PROSITE" id="PS51257">
    <property type="entry name" value="PROKAR_LIPOPROTEIN"/>
    <property type="match status" value="1"/>
</dbReference>
<evidence type="ECO:0000256" key="1">
    <source>
        <dbReference type="ARBA" id="ARBA00004651"/>
    </source>
</evidence>
<reference evidence="9 10" key="1">
    <citation type="submission" date="2019-02" db="EMBL/GenBank/DDBJ databases">
        <title>Draft genome sequence of Muricauda sp. 176CP4-71.</title>
        <authorList>
            <person name="Park J.-S."/>
        </authorList>
    </citation>
    <scope>NUCLEOTIDE SEQUENCE [LARGE SCALE GENOMIC DNA]</scope>
    <source>
        <strain evidence="9 10">176CP4-71</strain>
    </source>
</reference>
<evidence type="ECO:0000259" key="8">
    <source>
        <dbReference type="Pfam" id="PF12704"/>
    </source>
</evidence>
<dbReference type="InterPro" id="IPR025857">
    <property type="entry name" value="MacB_PCD"/>
</dbReference>
<name>A0A4Q8QEQ3_9FLAO</name>
<dbReference type="Pfam" id="PF12704">
    <property type="entry name" value="MacB_PCD"/>
    <property type="match status" value="2"/>
</dbReference>
<evidence type="ECO:0000256" key="3">
    <source>
        <dbReference type="ARBA" id="ARBA00022692"/>
    </source>
</evidence>
<feature type="domain" description="MacB-like periplasmic core" evidence="8">
    <location>
        <begin position="24"/>
        <end position="239"/>
    </location>
</feature>
<evidence type="ECO:0000256" key="6">
    <source>
        <dbReference type="SAM" id="Phobius"/>
    </source>
</evidence>
<dbReference type="Pfam" id="PF02687">
    <property type="entry name" value="FtsX"/>
    <property type="match status" value="2"/>
</dbReference>
<dbReference type="RefSeq" id="WP_130614659.1">
    <property type="nucleotide sequence ID" value="NZ_SGIU01000002.1"/>
</dbReference>
<feature type="transmembrane region" description="Helical" evidence="6">
    <location>
        <begin position="20"/>
        <end position="41"/>
    </location>
</feature>
<feature type="domain" description="MacB-like periplasmic core" evidence="8">
    <location>
        <begin position="445"/>
        <end position="608"/>
    </location>
</feature>
<proteinExistence type="predicted"/>
<keyword evidence="10" id="KW-1185">Reference proteome</keyword>
<comment type="subcellular location">
    <subcellularLocation>
        <location evidence="1">Cell membrane</location>
        <topology evidence="1">Multi-pass membrane protein</topology>
    </subcellularLocation>
</comment>
<organism evidence="9 10">
    <name type="scientific">Flagellimonas allohymeniacidonis</name>
    <dbReference type="NCBI Taxonomy" id="2517819"/>
    <lineage>
        <taxon>Bacteria</taxon>
        <taxon>Pseudomonadati</taxon>
        <taxon>Bacteroidota</taxon>
        <taxon>Flavobacteriia</taxon>
        <taxon>Flavobacteriales</taxon>
        <taxon>Flavobacteriaceae</taxon>
        <taxon>Flagellimonas</taxon>
    </lineage>
</organism>
<evidence type="ECO:0000259" key="7">
    <source>
        <dbReference type="Pfam" id="PF02687"/>
    </source>
</evidence>
<dbReference type="PANTHER" id="PTHR30572">
    <property type="entry name" value="MEMBRANE COMPONENT OF TRANSPORTER-RELATED"/>
    <property type="match status" value="1"/>
</dbReference>
<accession>A0A4Q8QEQ3</accession>
<dbReference type="AlphaFoldDB" id="A0A4Q8QEQ3"/>
<evidence type="ECO:0000313" key="9">
    <source>
        <dbReference type="EMBL" id="TAI47658.1"/>
    </source>
</evidence>
<feature type="transmembrane region" description="Helical" evidence="6">
    <location>
        <begin position="296"/>
        <end position="318"/>
    </location>
</feature>